<dbReference type="Pfam" id="PF13361">
    <property type="entry name" value="UvrD_C"/>
    <property type="match status" value="1"/>
</dbReference>
<dbReference type="InterPro" id="IPR013986">
    <property type="entry name" value="DExx_box_DNA_helicase_dom_sf"/>
</dbReference>
<dbReference type="PROSITE" id="PS51217">
    <property type="entry name" value="UVRD_HELICASE_CTER"/>
    <property type="match status" value="1"/>
</dbReference>
<dbReference type="GO" id="GO:0016787">
    <property type="term" value="F:hydrolase activity"/>
    <property type="evidence" value="ECO:0007669"/>
    <property type="project" value="UniProtKB-KW"/>
</dbReference>
<dbReference type="InterPro" id="IPR014017">
    <property type="entry name" value="DNA_helicase_UvrD-like_C"/>
</dbReference>
<comment type="catalytic activity">
    <reaction evidence="10">
        <text>ATP + H2O = ADP + phosphate + H(+)</text>
        <dbReference type="Rhea" id="RHEA:13065"/>
        <dbReference type="ChEBI" id="CHEBI:15377"/>
        <dbReference type="ChEBI" id="CHEBI:15378"/>
        <dbReference type="ChEBI" id="CHEBI:30616"/>
        <dbReference type="ChEBI" id="CHEBI:43474"/>
        <dbReference type="ChEBI" id="CHEBI:456216"/>
        <dbReference type="EC" id="5.6.2.4"/>
    </reaction>
</comment>
<evidence type="ECO:0000256" key="11">
    <source>
        <dbReference type="PROSITE-ProRule" id="PRU00560"/>
    </source>
</evidence>
<evidence type="ECO:0000256" key="8">
    <source>
        <dbReference type="ARBA" id="ARBA00034617"/>
    </source>
</evidence>
<evidence type="ECO:0000256" key="9">
    <source>
        <dbReference type="ARBA" id="ARBA00034808"/>
    </source>
</evidence>
<evidence type="ECO:0000256" key="1">
    <source>
        <dbReference type="ARBA" id="ARBA00009922"/>
    </source>
</evidence>
<dbReference type="EMBL" id="JAUSUD010000007">
    <property type="protein sequence ID" value="MDQ0230649.1"/>
    <property type="molecule type" value="Genomic_DNA"/>
</dbReference>
<evidence type="ECO:0000259" key="13">
    <source>
        <dbReference type="PROSITE" id="PS51217"/>
    </source>
</evidence>
<feature type="binding site" evidence="11">
    <location>
        <begin position="156"/>
        <end position="163"/>
    </location>
    <ligand>
        <name>ATP</name>
        <dbReference type="ChEBI" id="CHEBI:30616"/>
    </ligand>
</feature>
<comment type="similarity">
    <text evidence="1">Belongs to the helicase family. UvrD subfamily.</text>
</comment>
<dbReference type="InterPro" id="IPR000212">
    <property type="entry name" value="DNA_helicase_UvrD/REP"/>
</dbReference>
<evidence type="ECO:0000256" key="10">
    <source>
        <dbReference type="ARBA" id="ARBA00048988"/>
    </source>
</evidence>
<reference evidence="14 15" key="1">
    <citation type="submission" date="2023-07" db="EMBL/GenBank/DDBJ databases">
        <title>Genomic Encyclopedia of Type Strains, Phase IV (KMG-IV): sequencing the most valuable type-strain genomes for metagenomic binning, comparative biology and taxonomic classification.</title>
        <authorList>
            <person name="Goeker M."/>
        </authorList>
    </citation>
    <scope>NUCLEOTIDE SEQUENCE [LARGE SCALE GENOMIC DNA]</scope>
    <source>
        <strain evidence="14 15">DSM 29005</strain>
    </source>
</reference>
<keyword evidence="7" id="KW-0413">Isomerase</keyword>
<proteinExistence type="inferred from homology"/>
<sequence length="762" mass="87257">MQVAALDNLHISLQTLPREDFQKIYEACLEDKVRCIVCGKPVKLYLGLTEEPSFYHPNKLENQTCQREEQTLPAEMTPVDTNQYYSEQNGFRIPKSRAIATLEKPTVTDWKTLKTLQGHAPFQPQTIAPTSILGIPLDAEQKEAVTTVNGPLLILAGAGSGKTRVLTTRALYMIEEMNINPKSIMLVTFTAKAALEMKHRIKQQTSLQSSQLNQLVIGTFHSIFYKILHHHDRQKWNGNHLLKWDWQKENYLKQACREFGIDEKEFPFDQALQQISYWKNTLLMPSDVKPNDTFEENALSLYTYYEEQKLSHGQFDFDDMLVKCYELMNENPEVLSSYQNRFQYFLIDEFQDINPAQYNLMKILSSHTRNLCAVGDDDQTIYSFRGSDPTFILSFKEEFPSAKIVHLASNYRSDHKIVSAANAVIEKNKRRLSKKMAAQYETANEPKCFFPYDEEEEATMIVQDIKEKIASGAQPDDFAILYRTHTGGRAIFERFVQSSIPFVIEKGQNSFYERKMVRAVLAYLQLSINPDHVSALTELIRPLFLKQSALNDVKALSILHDCTLVDALLQLNGLPAFQMAKLKKVIPRISHLKKKKPVEAIIIIEKELGFNDYMKKQGNEGNAMDKGSDDIHDLKVVAKKFSTVESFLQHTDHMILTQKALKEKQGSQGVQLMTIHRSKGLEFPYVYIVGAVDGSLPHDFALEAARKGNYDYLEEERRLLYVAMTRAKEHLLLSAPDNRRNRKAVQSRFLKPLLTKSSGSLD</sequence>
<dbReference type="Gene3D" id="3.40.50.300">
    <property type="entry name" value="P-loop containing nucleotide triphosphate hydrolases"/>
    <property type="match status" value="2"/>
</dbReference>
<evidence type="ECO:0000256" key="7">
    <source>
        <dbReference type="ARBA" id="ARBA00023235"/>
    </source>
</evidence>
<comment type="caution">
    <text evidence="14">The sequence shown here is derived from an EMBL/GenBank/DDBJ whole genome shotgun (WGS) entry which is preliminary data.</text>
</comment>
<feature type="domain" description="UvrD-like helicase ATP-binding" evidence="12">
    <location>
        <begin position="135"/>
        <end position="414"/>
    </location>
</feature>
<gene>
    <name evidence="14" type="ORF">J2S19_001905</name>
</gene>
<dbReference type="GO" id="GO:0003678">
    <property type="term" value="F:DNA helicase activity"/>
    <property type="evidence" value="ECO:0007669"/>
    <property type="project" value="UniProtKB-EC"/>
</dbReference>
<evidence type="ECO:0000256" key="5">
    <source>
        <dbReference type="ARBA" id="ARBA00022840"/>
    </source>
</evidence>
<dbReference type="InterPro" id="IPR014016">
    <property type="entry name" value="UvrD-like_ATP-bd"/>
</dbReference>
<protein>
    <recommendedName>
        <fullName evidence="9">DNA 3'-5' helicase</fullName>
        <ecNumber evidence="9">5.6.2.4</ecNumber>
    </recommendedName>
</protein>
<evidence type="ECO:0000256" key="6">
    <source>
        <dbReference type="ARBA" id="ARBA00023125"/>
    </source>
</evidence>
<evidence type="ECO:0000256" key="4">
    <source>
        <dbReference type="ARBA" id="ARBA00022806"/>
    </source>
</evidence>
<accession>A0ABT9ZEF6</accession>
<dbReference type="CDD" id="cd17932">
    <property type="entry name" value="DEXQc_UvrD"/>
    <property type="match status" value="1"/>
</dbReference>
<keyword evidence="4 11" id="KW-0347">Helicase</keyword>
<dbReference type="EC" id="5.6.2.4" evidence="9"/>
<dbReference type="InterPro" id="IPR027417">
    <property type="entry name" value="P-loop_NTPase"/>
</dbReference>
<evidence type="ECO:0000256" key="2">
    <source>
        <dbReference type="ARBA" id="ARBA00022741"/>
    </source>
</evidence>
<dbReference type="CDD" id="cd18807">
    <property type="entry name" value="SF1_C_UvrD"/>
    <property type="match status" value="1"/>
</dbReference>
<dbReference type="Gene3D" id="1.10.486.10">
    <property type="entry name" value="PCRA, domain 4"/>
    <property type="match status" value="1"/>
</dbReference>
<evidence type="ECO:0000313" key="15">
    <source>
        <dbReference type="Proteomes" id="UP001234495"/>
    </source>
</evidence>
<dbReference type="Gene3D" id="1.10.10.160">
    <property type="match status" value="1"/>
</dbReference>
<dbReference type="Pfam" id="PF00580">
    <property type="entry name" value="UvrD-helicase"/>
    <property type="match status" value="1"/>
</dbReference>
<keyword evidence="5 11" id="KW-0067">ATP-binding</keyword>
<keyword evidence="6" id="KW-0238">DNA-binding</keyword>
<evidence type="ECO:0000259" key="12">
    <source>
        <dbReference type="PROSITE" id="PS51198"/>
    </source>
</evidence>
<name>A0ABT9ZEF6_9BACI</name>
<dbReference type="Proteomes" id="UP001234495">
    <property type="component" value="Unassembled WGS sequence"/>
</dbReference>
<organism evidence="14 15">
    <name type="scientific">Metabacillus malikii</name>
    <dbReference type="NCBI Taxonomy" id="1504265"/>
    <lineage>
        <taxon>Bacteria</taxon>
        <taxon>Bacillati</taxon>
        <taxon>Bacillota</taxon>
        <taxon>Bacilli</taxon>
        <taxon>Bacillales</taxon>
        <taxon>Bacillaceae</taxon>
        <taxon>Metabacillus</taxon>
    </lineage>
</organism>
<keyword evidence="3 11" id="KW-0378">Hydrolase</keyword>
<dbReference type="SUPFAM" id="SSF52540">
    <property type="entry name" value="P-loop containing nucleoside triphosphate hydrolases"/>
    <property type="match status" value="1"/>
</dbReference>
<feature type="domain" description="UvrD-like helicase C-terminal" evidence="13">
    <location>
        <begin position="415"/>
        <end position="680"/>
    </location>
</feature>
<evidence type="ECO:0000313" key="14">
    <source>
        <dbReference type="EMBL" id="MDQ0230649.1"/>
    </source>
</evidence>
<dbReference type="PANTHER" id="PTHR11070">
    <property type="entry name" value="UVRD / RECB / PCRA DNA HELICASE FAMILY MEMBER"/>
    <property type="match status" value="1"/>
</dbReference>
<dbReference type="PROSITE" id="PS51198">
    <property type="entry name" value="UVRD_HELICASE_ATP_BIND"/>
    <property type="match status" value="1"/>
</dbReference>
<dbReference type="PANTHER" id="PTHR11070:SF2">
    <property type="entry name" value="ATP-DEPENDENT DNA HELICASE SRS2"/>
    <property type="match status" value="1"/>
</dbReference>
<keyword evidence="15" id="KW-1185">Reference proteome</keyword>
<keyword evidence="2 11" id="KW-0547">Nucleotide-binding</keyword>
<dbReference type="RefSeq" id="WP_307340315.1">
    <property type="nucleotide sequence ID" value="NZ_JAUSUD010000007.1"/>
</dbReference>
<comment type="catalytic activity">
    <reaction evidence="8">
        <text>Couples ATP hydrolysis with the unwinding of duplex DNA by translocating in the 3'-5' direction.</text>
        <dbReference type="EC" id="5.6.2.4"/>
    </reaction>
</comment>
<evidence type="ECO:0000256" key="3">
    <source>
        <dbReference type="ARBA" id="ARBA00022801"/>
    </source>
</evidence>